<feature type="region of interest" description="Disordered" evidence="1">
    <location>
        <begin position="1"/>
        <end position="32"/>
    </location>
</feature>
<evidence type="ECO:0000313" key="3">
    <source>
        <dbReference type="EMBL" id="TQL76886.1"/>
    </source>
</evidence>
<feature type="transmembrane region" description="Helical" evidence="2">
    <location>
        <begin position="63"/>
        <end position="83"/>
    </location>
</feature>
<organism evidence="3 4">
    <name type="scientific">Stackebrandtia endophytica</name>
    <dbReference type="NCBI Taxonomy" id="1496996"/>
    <lineage>
        <taxon>Bacteria</taxon>
        <taxon>Bacillati</taxon>
        <taxon>Actinomycetota</taxon>
        <taxon>Actinomycetes</taxon>
        <taxon>Glycomycetales</taxon>
        <taxon>Glycomycetaceae</taxon>
        <taxon>Stackebrandtia</taxon>
    </lineage>
</organism>
<evidence type="ECO:0008006" key="5">
    <source>
        <dbReference type="Google" id="ProtNLM"/>
    </source>
</evidence>
<dbReference type="InParanoid" id="A0A543AWC1"/>
<keyword evidence="2" id="KW-0812">Transmembrane</keyword>
<comment type="caution">
    <text evidence="3">The sequence shown here is derived from an EMBL/GenBank/DDBJ whole genome shotgun (WGS) entry which is preliminary data.</text>
</comment>
<dbReference type="InterPro" id="IPR047789">
    <property type="entry name" value="CU044_5270-like"/>
</dbReference>
<dbReference type="Proteomes" id="UP000317043">
    <property type="component" value="Unassembled WGS sequence"/>
</dbReference>
<gene>
    <name evidence="3" type="ORF">FB566_2428</name>
</gene>
<protein>
    <recommendedName>
        <fullName evidence="5">CU044_5270 family protein</fullName>
    </recommendedName>
</protein>
<proteinExistence type="predicted"/>
<keyword evidence="2" id="KW-0472">Membrane</keyword>
<evidence type="ECO:0000256" key="1">
    <source>
        <dbReference type="SAM" id="MobiDB-lite"/>
    </source>
</evidence>
<accession>A0A543AWC1</accession>
<keyword evidence="4" id="KW-1185">Reference proteome</keyword>
<name>A0A543AWC1_9ACTN</name>
<dbReference type="EMBL" id="VFOW01000001">
    <property type="protein sequence ID" value="TQL76886.1"/>
    <property type="molecule type" value="Genomic_DNA"/>
</dbReference>
<reference evidence="3 4" key="1">
    <citation type="submission" date="2019-06" db="EMBL/GenBank/DDBJ databases">
        <title>Sequencing the genomes of 1000 actinobacteria strains.</title>
        <authorList>
            <person name="Klenk H.-P."/>
        </authorList>
    </citation>
    <scope>NUCLEOTIDE SEQUENCE [LARGE SCALE GENOMIC DNA]</scope>
    <source>
        <strain evidence="3 4">DSM 45928</strain>
    </source>
</reference>
<sequence>MNTDRIQPEMNDREHLAELMPKPVERDLSSGRRQQIEELVMSQVHMDTDGAPEPRRMSGRRRMAFATTGLAAVAAVAVAATVIGTGSGGVTDPDQTTADGNGSVATELSATETFELAASHAATEPFTPPQPDQWIYLETQSHYVGAVEQDKGMEWEQTTQFWRKADGSQEAVLDGGELHVWDVTAETIPPTDYPTLSTLPTDPQELLDWVYELVESSFDGDGTAGGDVPEGEEPAVDGLPETPPVDDQGIDVDAYAFSILTSIMWEGVLPPEVTASLMRAAGLIPDVIVSPEPVEIDGHEVIAVGRIQDGWLFEQVLLDPETYAYVGYRSEAAKDHTIEGGPNGPIEVKKGEVQSTATRLASAIVDEAGDTA</sequence>
<dbReference type="RefSeq" id="WP_142038972.1">
    <property type="nucleotide sequence ID" value="NZ_JBHTGS010000001.1"/>
</dbReference>
<dbReference type="OrthoDB" id="3387554at2"/>
<evidence type="ECO:0000256" key="2">
    <source>
        <dbReference type="SAM" id="Phobius"/>
    </source>
</evidence>
<dbReference type="NCBIfam" id="NF038083">
    <property type="entry name" value="CU044_5270_fam"/>
    <property type="match status" value="1"/>
</dbReference>
<keyword evidence="2" id="KW-1133">Transmembrane helix</keyword>
<evidence type="ECO:0000313" key="4">
    <source>
        <dbReference type="Proteomes" id="UP000317043"/>
    </source>
</evidence>
<dbReference type="AlphaFoldDB" id="A0A543AWC1"/>